<dbReference type="Pfam" id="PF23961">
    <property type="entry name" value="Phage_tail_terminator_9"/>
    <property type="match status" value="1"/>
</dbReference>
<accession>A0ABT3W3L7</accession>
<organism evidence="2 3">
    <name type="scientific">Bombella saccharophila</name>
    <dbReference type="NCBI Taxonomy" id="2967338"/>
    <lineage>
        <taxon>Bacteria</taxon>
        <taxon>Pseudomonadati</taxon>
        <taxon>Pseudomonadota</taxon>
        <taxon>Alphaproteobacteria</taxon>
        <taxon>Acetobacterales</taxon>
        <taxon>Acetobacteraceae</taxon>
        <taxon>Bombella</taxon>
    </lineage>
</organism>
<gene>
    <name evidence="2" type="ORF">NQF64_00050</name>
</gene>
<feature type="domain" description="Phage neck terminator protein gp12-like" evidence="1">
    <location>
        <begin position="24"/>
        <end position="156"/>
    </location>
</feature>
<evidence type="ECO:0000313" key="3">
    <source>
        <dbReference type="Proteomes" id="UP001165648"/>
    </source>
</evidence>
<reference evidence="2 3" key="1">
    <citation type="submission" date="2022-07" db="EMBL/GenBank/DDBJ databases">
        <title>Bombella genomes.</title>
        <authorList>
            <person name="Harer L."/>
            <person name="Styblova S."/>
            <person name="Ehrmann M."/>
        </authorList>
    </citation>
    <scope>NUCLEOTIDE SEQUENCE [LARGE SCALE GENOMIC DNA]</scope>
    <source>
        <strain evidence="2 3">TMW 2.2558</strain>
    </source>
</reference>
<sequence length="193" mass="21471">MVPPNSYTPDPTEVTTQLIPTESTIMHMVGDWLTEVALPADWALIQGQQNRLPPPAQRFMVMQTITRRPLATNRHVYGPTTTTITQPVELAIQLTAYGDDAITTLGTISTLWRDPAAVRWFQQKRDDMAPINTGPIMQHSFITAEQQYEDSATLTLLLIIQTRLCRSAETALALSMSSIREVDLPSQPLSPIS</sequence>
<keyword evidence="3" id="KW-1185">Reference proteome</keyword>
<dbReference type="NCBIfam" id="NF047498">
    <property type="entry name" value="LIC_12616_fam"/>
    <property type="match status" value="1"/>
</dbReference>
<name>A0ABT3W3L7_9PROT</name>
<comment type="caution">
    <text evidence="2">The sequence shown here is derived from an EMBL/GenBank/DDBJ whole genome shotgun (WGS) entry which is preliminary data.</text>
</comment>
<dbReference type="Proteomes" id="UP001165648">
    <property type="component" value="Unassembled WGS sequence"/>
</dbReference>
<evidence type="ECO:0000259" key="1">
    <source>
        <dbReference type="Pfam" id="PF23961"/>
    </source>
</evidence>
<protein>
    <recommendedName>
        <fullName evidence="1">Phage neck terminator protein gp12-like domain-containing protein</fullName>
    </recommendedName>
</protein>
<dbReference type="EMBL" id="JANIDW010000001">
    <property type="protein sequence ID" value="MCX5613642.1"/>
    <property type="molecule type" value="Genomic_DNA"/>
</dbReference>
<proteinExistence type="predicted"/>
<dbReference type="InterPro" id="IPR057087">
    <property type="entry name" value="Gp12-like"/>
</dbReference>
<dbReference type="RefSeq" id="WP_266106089.1">
    <property type="nucleotide sequence ID" value="NZ_JANIDW010000001.1"/>
</dbReference>
<evidence type="ECO:0000313" key="2">
    <source>
        <dbReference type="EMBL" id="MCX5613642.1"/>
    </source>
</evidence>